<accession>A0A4R6HCN3</accession>
<keyword evidence="4" id="KW-0812">Transmembrane</keyword>
<dbReference type="InterPro" id="IPR003848">
    <property type="entry name" value="DUF218"/>
</dbReference>
<dbReference type="InterPro" id="IPR051599">
    <property type="entry name" value="Cell_Envelope_Assoc"/>
</dbReference>
<dbReference type="OrthoDB" id="9782395at2"/>
<evidence type="ECO:0000313" key="11">
    <source>
        <dbReference type="Proteomes" id="UP000295150"/>
    </source>
</evidence>
<dbReference type="CDD" id="cd06259">
    <property type="entry name" value="YdcF-like"/>
    <property type="match status" value="1"/>
</dbReference>
<gene>
    <name evidence="10" type="ORF">DFO68_1118</name>
</gene>
<feature type="region of interest" description="Disordered" evidence="8">
    <location>
        <begin position="238"/>
        <end position="260"/>
    </location>
</feature>
<feature type="domain" description="DUF218" evidence="9">
    <location>
        <begin position="56"/>
        <end position="193"/>
    </location>
</feature>
<dbReference type="PANTHER" id="PTHR30336">
    <property type="entry name" value="INNER MEMBRANE PROTEIN, PROBABLE PERMEASE"/>
    <property type="match status" value="1"/>
</dbReference>
<sequence>MHRPLWKVFKGVLMSLGALSLLAAALFVLANLYVLARTQGKIEDDLARCVSEPVGIVFGTSHWTRSGARNPHFEGRMGAAAALIHLGRVDHLLISGDNSTRYYNEPVTMWRDLRGRDVRDEDMTLDYAGFSTFDTLARARDVFGVQRALLITQDWHLPRALFIGEALGLEVRGCAAPDRVAAGLWQLKLREWVARVATLGDLYLWKREPHFLGPLEPLQIMPPERERLLLPRGMLNASDAASEGDTARGSVPDSPSSTPR</sequence>
<comment type="subcellular location">
    <subcellularLocation>
        <location evidence="1">Cell inner membrane</location>
        <topology evidence="1">Single-pass membrane protein</topology>
    </subcellularLocation>
</comment>
<comment type="function">
    <text evidence="7">Participates in the barrier function of the cell envelope.</text>
</comment>
<evidence type="ECO:0000256" key="7">
    <source>
        <dbReference type="ARBA" id="ARBA00037355"/>
    </source>
</evidence>
<evidence type="ECO:0000256" key="3">
    <source>
        <dbReference type="ARBA" id="ARBA00022519"/>
    </source>
</evidence>
<evidence type="ECO:0000313" key="10">
    <source>
        <dbReference type="EMBL" id="TDO06192.1"/>
    </source>
</evidence>
<dbReference type="AlphaFoldDB" id="A0A4R6HCN3"/>
<organism evidence="10 11">
    <name type="scientific">Halomonas ventosae</name>
    <dbReference type="NCBI Taxonomy" id="229007"/>
    <lineage>
        <taxon>Bacteria</taxon>
        <taxon>Pseudomonadati</taxon>
        <taxon>Pseudomonadota</taxon>
        <taxon>Gammaproteobacteria</taxon>
        <taxon>Oceanospirillales</taxon>
        <taxon>Halomonadaceae</taxon>
        <taxon>Halomonas</taxon>
    </lineage>
</organism>
<evidence type="ECO:0000256" key="6">
    <source>
        <dbReference type="ARBA" id="ARBA00023136"/>
    </source>
</evidence>
<evidence type="ECO:0000256" key="1">
    <source>
        <dbReference type="ARBA" id="ARBA00004377"/>
    </source>
</evidence>
<dbReference type="RefSeq" id="WP_133483441.1">
    <property type="nucleotide sequence ID" value="NZ_SNWH01000011.1"/>
</dbReference>
<dbReference type="Pfam" id="PF02698">
    <property type="entry name" value="DUF218"/>
    <property type="match status" value="1"/>
</dbReference>
<comment type="caution">
    <text evidence="10">The sequence shown here is derived from an EMBL/GenBank/DDBJ whole genome shotgun (WGS) entry which is preliminary data.</text>
</comment>
<keyword evidence="3" id="KW-0997">Cell inner membrane</keyword>
<proteinExistence type="predicted"/>
<evidence type="ECO:0000256" key="5">
    <source>
        <dbReference type="ARBA" id="ARBA00022989"/>
    </source>
</evidence>
<evidence type="ECO:0000259" key="9">
    <source>
        <dbReference type="Pfam" id="PF02698"/>
    </source>
</evidence>
<keyword evidence="6" id="KW-0472">Membrane</keyword>
<keyword evidence="5" id="KW-1133">Transmembrane helix</keyword>
<keyword evidence="11" id="KW-1185">Reference proteome</keyword>
<evidence type="ECO:0000256" key="2">
    <source>
        <dbReference type="ARBA" id="ARBA00022475"/>
    </source>
</evidence>
<reference evidence="10 11" key="1">
    <citation type="submission" date="2019-03" db="EMBL/GenBank/DDBJ databases">
        <title>Freshwater and sediment microbial communities from various areas in North America, analyzing microbe dynamics in response to fracking.</title>
        <authorList>
            <person name="Lamendella R."/>
        </authorList>
    </citation>
    <scope>NUCLEOTIDE SEQUENCE [LARGE SCALE GENOMIC DNA]</scope>
    <source>
        <strain evidence="10 11">1_TX</strain>
    </source>
</reference>
<dbReference type="Proteomes" id="UP000295150">
    <property type="component" value="Unassembled WGS sequence"/>
</dbReference>
<evidence type="ECO:0000256" key="4">
    <source>
        <dbReference type="ARBA" id="ARBA00022692"/>
    </source>
</evidence>
<name>A0A4R6HCN3_9GAMM</name>
<evidence type="ECO:0000256" key="8">
    <source>
        <dbReference type="SAM" id="MobiDB-lite"/>
    </source>
</evidence>
<protein>
    <submittedName>
        <fullName evidence="10">SanA protein</fullName>
    </submittedName>
</protein>
<dbReference type="EMBL" id="SNWH01000011">
    <property type="protein sequence ID" value="TDO06192.1"/>
    <property type="molecule type" value="Genomic_DNA"/>
</dbReference>
<dbReference type="GO" id="GO:0005886">
    <property type="term" value="C:plasma membrane"/>
    <property type="evidence" value="ECO:0007669"/>
    <property type="project" value="UniProtKB-SubCell"/>
</dbReference>
<keyword evidence="2" id="KW-1003">Cell membrane</keyword>
<dbReference type="PANTHER" id="PTHR30336:SF0">
    <property type="entry name" value="PROTEIN SANA"/>
    <property type="match status" value="1"/>
</dbReference>